<evidence type="ECO:0000313" key="2">
    <source>
        <dbReference type="Proteomes" id="UP001234297"/>
    </source>
</evidence>
<dbReference type="EMBL" id="CM056819">
    <property type="protein sequence ID" value="KAJ8625661.1"/>
    <property type="molecule type" value="Genomic_DNA"/>
</dbReference>
<evidence type="ECO:0000313" key="1">
    <source>
        <dbReference type="EMBL" id="KAJ8625661.1"/>
    </source>
</evidence>
<comment type="caution">
    <text evidence="1">The sequence shown here is derived from an EMBL/GenBank/DDBJ whole genome shotgun (WGS) entry which is preliminary data.</text>
</comment>
<proteinExistence type="predicted"/>
<name>A0ACC2KWL3_PERAE</name>
<gene>
    <name evidence="1" type="ORF">MRB53_034191</name>
</gene>
<organism evidence="1 2">
    <name type="scientific">Persea americana</name>
    <name type="common">Avocado</name>
    <dbReference type="NCBI Taxonomy" id="3435"/>
    <lineage>
        <taxon>Eukaryota</taxon>
        <taxon>Viridiplantae</taxon>
        <taxon>Streptophyta</taxon>
        <taxon>Embryophyta</taxon>
        <taxon>Tracheophyta</taxon>
        <taxon>Spermatophyta</taxon>
        <taxon>Magnoliopsida</taxon>
        <taxon>Magnoliidae</taxon>
        <taxon>Laurales</taxon>
        <taxon>Lauraceae</taxon>
        <taxon>Persea</taxon>
    </lineage>
</organism>
<accession>A0ACC2KWL3</accession>
<keyword evidence="2" id="KW-1185">Reference proteome</keyword>
<protein>
    <submittedName>
        <fullName evidence="1">Uncharacterized protein</fullName>
    </submittedName>
</protein>
<sequence>MDDALSPRNTMSGTLSNGTNMDFGFMDELLSEGCWLETTACSNLFQQGDFTSATLVDSSCFSPISDTYKNSSDPNTLQNVRHDDTENTFFSGTLPHSAETQTETFGGNQSLDHNMTGGAESSGQLDSYPVQGGRNLDENGTINPSLELNRRWWIEPRANQLHDSSVKERLLHALRYIRESTKDGDVLVQIWVPTNRGGRNVLTTSGQPFSLNPYCQRLVNYRTISTNYLFSAEEDSSMAIGLPGRVFLGRLPEWTPDVRYFSSEEYPRVDFAQQYDVRGTLALPVFERGSQACLGVVEVVMTTQNIDYHPELENICNALQAVDLRTSEVFSIPHPKVPSDSYQVVLPEIIEVVRAVCETQRLPLAQTWVPCFQQGKKGSRHTDKNYADCVSTVDAACCISDPRIWGFHYACSEHHLFRGQGLVGKAFATNQPCFSTDVTAFSKTEYPLSHYARMFGLQAAVAIRLRSLYSGTADYVLEFFLPVDCINNEEQKLMLNSLSVIIQQVCQSLRVVTDKELEDDTVSSVNKAIPLGWMLERSTSSGRPNGEEVSEMGATPSIETSAEKSSGISSVIQAQQKGKSVLHPASLSLEFQEQESEEYNVTSHWDPAEVDLHSGKIFSNVKQQQRQGLSKDNVEGGDSSFGKPRIENAGKETEKRRTKSEKTVSLEVLRQYFAGSLKDAAKSIGVCPTTLKRICRQHGINRWPSRKIKKVGNSLRKLQVVINSVQGAEGVVQISSLYKDFPKAYGSGLTSENPARGDQLSTLEQTSHLKSSNAQPEGAFSNVAPEKSQTSSCSQSSSSGLSCSTVAQSHSLATLVNEDASKAENGICMLKRAYSEAELHASSKDEETRPPSRSLSHESLSEHPSLGGPSYLPMSIPLSRDCNSVRVKVTYGEEKVRFSLQPSWGFQDLLREIARRFNIYDVSVMDVKYLDDDSEWVLLTCDADLEECKEIYKSSSVQPMKLSIHLVARPDPRNSWGSTALS</sequence>
<reference evidence="1 2" key="1">
    <citation type="journal article" date="2022" name="Hortic Res">
        <title>A haplotype resolved chromosomal level avocado genome allows analysis of novel avocado genes.</title>
        <authorList>
            <person name="Nath O."/>
            <person name="Fletcher S.J."/>
            <person name="Hayward A."/>
            <person name="Shaw L.M."/>
            <person name="Masouleh A.K."/>
            <person name="Furtado A."/>
            <person name="Henry R.J."/>
            <person name="Mitter N."/>
        </authorList>
    </citation>
    <scope>NUCLEOTIDE SEQUENCE [LARGE SCALE GENOMIC DNA]</scope>
    <source>
        <strain evidence="2">cv. Hass</strain>
    </source>
</reference>
<dbReference type="Proteomes" id="UP001234297">
    <property type="component" value="Chromosome 11"/>
</dbReference>